<evidence type="ECO:0000313" key="4">
    <source>
        <dbReference type="EMBL" id="WHY54048.1"/>
    </source>
</evidence>
<dbReference type="RefSeq" id="WP_283872616.1">
    <property type="nucleotide sequence ID" value="NZ_CP126101.1"/>
</dbReference>
<comment type="subcellular location">
    <subcellularLocation>
        <location evidence="1">Cell envelope</location>
    </subcellularLocation>
</comment>
<dbReference type="GO" id="GO:0017004">
    <property type="term" value="P:cytochrome complex assembly"/>
    <property type="evidence" value="ECO:0007669"/>
    <property type="project" value="UniProtKB-KW"/>
</dbReference>
<accession>A0AAX3X4S4</accession>
<organism evidence="4 5">
    <name type="scientific">Lysinibacillus pakistanensis</name>
    <dbReference type="NCBI Taxonomy" id="759811"/>
    <lineage>
        <taxon>Bacteria</taxon>
        <taxon>Bacillati</taxon>
        <taxon>Bacillota</taxon>
        <taxon>Bacilli</taxon>
        <taxon>Bacillales</taxon>
        <taxon>Bacillaceae</taxon>
        <taxon>Lysinibacillus</taxon>
    </lineage>
</organism>
<reference evidence="4" key="1">
    <citation type="submission" date="2023-05" db="EMBL/GenBank/DDBJ databases">
        <title>Comparative genomics of Bacillaceae isolates and their secondary metabolite potential.</title>
        <authorList>
            <person name="Song L."/>
            <person name="Nielsen L.J."/>
            <person name="Mohite O."/>
            <person name="Xu X."/>
            <person name="Weber T."/>
            <person name="Kovacs A.T."/>
        </authorList>
    </citation>
    <scope>NUCLEOTIDE SEQUENCE</scope>
    <source>
        <strain evidence="4">LY1</strain>
    </source>
</reference>
<dbReference type="EMBL" id="CP126101">
    <property type="protein sequence ID" value="WHY54048.1"/>
    <property type="molecule type" value="Genomic_DNA"/>
</dbReference>
<dbReference type="InterPro" id="IPR050553">
    <property type="entry name" value="Thioredoxin_ResA/DsbE_sf"/>
</dbReference>
<evidence type="ECO:0000313" key="5">
    <source>
        <dbReference type="Proteomes" id="UP001178322"/>
    </source>
</evidence>
<dbReference type="PROSITE" id="PS51352">
    <property type="entry name" value="THIOREDOXIN_2"/>
    <property type="match status" value="1"/>
</dbReference>
<feature type="domain" description="Thioredoxin" evidence="3">
    <location>
        <begin position="47"/>
        <end position="179"/>
    </location>
</feature>
<dbReference type="GO" id="GO:0016491">
    <property type="term" value="F:oxidoreductase activity"/>
    <property type="evidence" value="ECO:0007669"/>
    <property type="project" value="InterPro"/>
</dbReference>
<dbReference type="Pfam" id="PF08534">
    <property type="entry name" value="Redoxin"/>
    <property type="match status" value="1"/>
</dbReference>
<dbReference type="AlphaFoldDB" id="A0AAX3X4S4"/>
<protein>
    <submittedName>
        <fullName evidence="4">TlpA disulfide reductase family protein</fullName>
    </submittedName>
</protein>
<evidence type="ECO:0000256" key="1">
    <source>
        <dbReference type="ARBA" id="ARBA00004196"/>
    </source>
</evidence>
<dbReference type="PANTHER" id="PTHR42852:SF13">
    <property type="entry name" value="PROTEIN DIPZ"/>
    <property type="match status" value="1"/>
</dbReference>
<dbReference type="InterPro" id="IPR036249">
    <property type="entry name" value="Thioredoxin-like_sf"/>
</dbReference>
<dbReference type="Gene3D" id="3.40.30.10">
    <property type="entry name" value="Glutaredoxin"/>
    <property type="match status" value="1"/>
</dbReference>
<gene>
    <name evidence="4" type="ORF">QNH24_12660</name>
</gene>
<name>A0AAX3X4S4_9BACI</name>
<dbReference type="InterPro" id="IPR017937">
    <property type="entry name" value="Thioredoxin_CS"/>
</dbReference>
<evidence type="ECO:0000259" key="3">
    <source>
        <dbReference type="PROSITE" id="PS51352"/>
    </source>
</evidence>
<evidence type="ECO:0000256" key="2">
    <source>
        <dbReference type="ARBA" id="ARBA00022748"/>
    </source>
</evidence>
<dbReference type="CDD" id="cd02966">
    <property type="entry name" value="TlpA_like_family"/>
    <property type="match status" value="1"/>
</dbReference>
<keyword evidence="2" id="KW-0201">Cytochrome c-type biogenesis</keyword>
<dbReference type="InterPro" id="IPR013740">
    <property type="entry name" value="Redoxin"/>
</dbReference>
<dbReference type="PANTHER" id="PTHR42852">
    <property type="entry name" value="THIOL:DISULFIDE INTERCHANGE PROTEIN DSBE"/>
    <property type="match status" value="1"/>
</dbReference>
<dbReference type="Proteomes" id="UP001178322">
    <property type="component" value="Chromosome"/>
</dbReference>
<dbReference type="InterPro" id="IPR013766">
    <property type="entry name" value="Thioredoxin_domain"/>
</dbReference>
<dbReference type="PROSITE" id="PS00194">
    <property type="entry name" value="THIOREDOXIN_1"/>
    <property type="match status" value="1"/>
</dbReference>
<dbReference type="SUPFAM" id="SSF52833">
    <property type="entry name" value="Thioredoxin-like"/>
    <property type="match status" value="1"/>
</dbReference>
<dbReference type="GO" id="GO:0030313">
    <property type="term" value="C:cell envelope"/>
    <property type="evidence" value="ECO:0007669"/>
    <property type="project" value="UniProtKB-SubCell"/>
</dbReference>
<sequence length="179" mass="20280">MKRKKLIGLVVSLTIVVLLIGVTLKDEVFKEELKPAMIELANGSKKIVYDTKLMNFDKTSTTFEKYKGKVLVVNFWASWCGPCQDEVPDLKAFYNQKGDNVELLAINATANDSYNSVLKFLENYKLNFPIFLDGDGTLQKSFEVINYPTTFIFDAEGALKYTIKGQTNQQELKKVISEI</sequence>
<proteinExistence type="predicted"/>